<dbReference type="EMBL" id="KK852416">
    <property type="protein sequence ID" value="KDR24347.1"/>
    <property type="molecule type" value="Genomic_DNA"/>
</dbReference>
<evidence type="ECO:0000313" key="2">
    <source>
        <dbReference type="EMBL" id="KDR24347.1"/>
    </source>
</evidence>
<feature type="transmembrane region" description="Helical" evidence="1">
    <location>
        <begin position="12"/>
        <end position="29"/>
    </location>
</feature>
<accession>A0A067RKJ7</accession>
<keyword evidence="1" id="KW-0472">Membrane</keyword>
<proteinExistence type="predicted"/>
<keyword evidence="3" id="KW-1185">Reference proteome</keyword>
<protein>
    <submittedName>
        <fullName evidence="2">Uncharacterized protein</fullName>
    </submittedName>
</protein>
<sequence length="40" mass="4634">MFSGILAEIMVSYWMITFHSLSLAGSKYATCFKELRRKLC</sequence>
<organism evidence="2 3">
    <name type="scientific">Zootermopsis nevadensis</name>
    <name type="common">Dampwood termite</name>
    <dbReference type="NCBI Taxonomy" id="136037"/>
    <lineage>
        <taxon>Eukaryota</taxon>
        <taxon>Metazoa</taxon>
        <taxon>Ecdysozoa</taxon>
        <taxon>Arthropoda</taxon>
        <taxon>Hexapoda</taxon>
        <taxon>Insecta</taxon>
        <taxon>Pterygota</taxon>
        <taxon>Neoptera</taxon>
        <taxon>Polyneoptera</taxon>
        <taxon>Dictyoptera</taxon>
        <taxon>Blattodea</taxon>
        <taxon>Blattoidea</taxon>
        <taxon>Termitoidae</taxon>
        <taxon>Termopsidae</taxon>
        <taxon>Zootermopsis</taxon>
    </lineage>
</organism>
<gene>
    <name evidence="2" type="ORF">L798_08114</name>
</gene>
<dbReference type="Proteomes" id="UP000027135">
    <property type="component" value="Unassembled WGS sequence"/>
</dbReference>
<reference evidence="2 3" key="1">
    <citation type="journal article" date="2014" name="Nat. Commun.">
        <title>Molecular traces of alternative social organization in a termite genome.</title>
        <authorList>
            <person name="Terrapon N."/>
            <person name="Li C."/>
            <person name="Robertson H.M."/>
            <person name="Ji L."/>
            <person name="Meng X."/>
            <person name="Booth W."/>
            <person name="Chen Z."/>
            <person name="Childers C.P."/>
            <person name="Glastad K.M."/>
            <person name="Gokhale K."/>
            <person name="Gowin J."/>
            <person name="Gronenberg W."/>
            <person name="Hermansen R.A."/>
            <person name="Hu H."/>
            <person name="Hunt B.G."/>
            <person name="Huylmans A.K."/>
            <person name="Khalil S.M."/>
            <person name="Mitchell R.D."/>
            <person name="Munoz-Torres M.C."/>
            <person name="Mustard J.A."/>
            <person name="Pan H."/>
            <person name="Reese J.T."/>
            <person name="Scharf M.E."/>
            <person name="Sun F."/>
            <person name="Vogel H."/>
            <person name="Xiao J."/>
            <person name="Yang W."/>
            <person name="Yang Z."/>
            <person name="Yang Z."/>
            <person name="Zhou J."/>
            <person name="Zhu J."/>
            <person name="Brent C.S."/>
            <person name="Elsik C.G."/>
            <person name="Goodisman M.A."/>
            <person name="Liberles D.A."/>
            <person name="Roe R.M."/>
            <person name="Vargo E.L."/>
            <person name="Vilcinskas A."/>
            <person name="Wang J."/>
            <person name="Bornberg-Bauer E."/>
            <person name="Korb J."/>
            <person name="Zhang G."/>
            <person name="Liebig J."/>
        </authorList>
    </citation>
    <scope>NUCLEOTIDE SEQUENCE [LARGE SCALE GENOMIC DNA]</scope>
    <source>
        <tissue evidence="2">Whole organism</tissue>
    </source>
</reference>
<dbReference type="InParanoid" id="A0A067RKJ7"/>
<keyword evidence="1" id="KW-1133">Transmembrane helix</keyword>
<evidence type="ECO:0000313" key="3">
    <source>
        <dbReference type="Proteomes" id="UP000027135"/>
    </source>
</evidence>
<evidence type="ECO:0000256" key="1">
    <source>
        <dbReference type="SAM" id="Phobius"/>
    </source>
</evidence>
<dbReference type="AlphaFoldDB" id="A0A067RKJ7"/>
<name>A0A067RKJ7_ZOONE</name>
<keyword evidence="1" id="KW-0812">Transmembrane</keyword>